<evidence type="ECO:0000313" key="1">
    <source>
        <dbReference type="EMBL" id="CAC5423506.1"/>
    </source>
</evidence>
<proteinExistence type="predicted"/>
<evidence type="ECO:0000313" key="2">
    <source>
        <dbReference type="Proteomes" id="UP000507470"/>
    </source>
</evidence>
<keyword evidence="2" id="KW-1185">Reference proteome</keyword>
<organism evidence="1 2">
    <name type="scientific">Mytilus coruscus</name>
    <name type="common">Sea mussel</name>
    <dbReference type="NCBI Taxonomy" id="42192"/>
    <lineage>
        <taxon>Eukaryota</taxon>
        <taxon>Metazoa</taxon>
        <taxon>Spiralia</taxon>
        <taxon>Lophotrochozoa</taxon>
        <taxon>Mollusca</taxon>
        <taxon>Bivalvia</taxon>
        <taxon>Autobranchia</taxon>
        <taxon>Pteriomorphia</taxon>
        <taxon>Mytilida</taxon>
        <taxon>Mytiloidea</taxon>
        <taxon>Mytilidae</taxon>
        <taxon>Mytilinae</taxon>
        <taxon>Mytilus</taxon>
    </lineage>
</organism>
<dbReference type="AlphaFoldDB" id="A0A6J8EUS8"/>
<dbReference type="Proteomes" id="UP000507470">
    <property type="component" value="Unassembled WGS sequence"/>
</dbReference>
<name>A0A6J8EUS8_MYTCO</name>
<accession>A0A6J8EUS8</accession>
<dbReference type="EMBL" id="CACVKT020009797">
    <property type="protein sequence ID" value="CAC5423506.1"/>
    <property type="molecule type" value="Genomic_DNA"/>
</dbReference>
<sequence length="250" mass="28751">MNLPAPTNDVFGLRFYGDKLESYVRGLESLGQTPEMYGSLLVPVVLDKLPIEIRKSIAREHGRDNLILENLRKSITREIDILEAGCRRRSHRVRQITRHCIFLWVRNHNHTRTNQQTHGRRPINSNISQPSTSTVLVNVISYKNTGIDNKNGKYTSKLPLKQDQPDLPSNMSVAKSRTENISQRIVQSRPHVNPLDEKLQGRKSPPRAPVIAHLHLVESRSHIDTGQEQVTYKQDYRFVKMPCVPEETKR</sequence>
<gene>
    <name evidence="1" type="ORF">MCOR_55502</name>
</gene>
<protein>
    <submittedName>
        <fullName evidence="1">Uncharacterized protein</fullName>
    </submittedName>
</protein>
<reference evidence="1 2" key="1">
    <citation type="submission" date="2020-06" db="EMBL/GenBank/DDBJ databases">
        <authorList>
            <person name="Li R."/>
            <person name="Bekaert M."/>
        </authorList>
    </citation>
    <scope>NUCLEOTIDE SEQUENCE [LARGE SCALE GENOMIC DNA]</scope>
    <source>
        <strain evidence="2">wild</strain>
    </source>
</reference>
<dbReference type="OrthoDB" id="5989166at2759"/>